<comment type="caution">
    <text evidence="3">The sequence shown here is derived from an EMBL/GenBank/DDBJ whole genome shotgun (WGS) entry which is preliminary data.</text>
</comment>
<feature type="region of interest" description="Disordered" evidence="2">
    <location>
        <begin position="1"/>
        <end position="24"/>
    </location>
</feature>
<proteinExistence type="predicted"/>
<dbReference type="PANTHER" id="PTHR12128">
    <property type="entry name" value="DIHYDRODIPICOLINATE SYNTHASE"/>
    <property type="match status" value="1"/>
</dbReference>
<dbReference type="SUPFAM" id="SSF51569">
    <property type="entry name" value="Aldolase"/>
    <property type="match status" value="1"/>
</dbReference>
<dbReference type="InterPro" id="IPR013785">
    <property type="entry name" value="Aldolase_TIM"/>
</dbReference>
<dbReference type="EMBL" id="JMQA01000041">
    <property type="protein sequence ID" value="KFM95905.1"/>
    <property type="molecule type" value="Genomic_DNA"/>
</dbReference>
<dbReference type="Proteomes" id="UP000029278">
    <property type="component" value="Unassembled WGS sequence"/>
</dbReference>
<dbReference type="Gene3D" id="3.20.20.70">
    <property type="entry name" value="Aldolase class I"/>
    <property type="match status" value="1"/>
</dbReference>
<dbReference type="GO" id="GO:0008840">
    <property type="term" value="F:4-hydroxy-tetrahydrodipicolinate synthase activity"/>
    <property type="evidence" value="ECO:0007669"/>
    <property type="project" value="TreeGrafter"/>
</dbReference>
<name>A0A090YUX4_PAEMA</name>
<keyword evidence="4" id="KW-1185">Reference proteome</keyword>
<dbReference type="PATRIC" id="fig|44252.3.peg.5054"/>
<evidence type="ECO:0008006" key="5">
    <source>
        <dbReference type="Google" id="ProtNLM"/>
    </source>
</evidence>
<dbReference type="SMART" id="SM01130">
    <property type="entry name" value="DHDPS"/>
    <property type="match status" value="1"/>
</dbReference>
<dbReference type="InterPro" id="IPR002220">
    <property type="entry name" value="DapA-like"/>
</dbReference>
<keyword evidence="1" id="KW-0456">Lyase</keyword>
<dbReference type="HOGENOM" id="CLU_794066_0_0_9"/>
<evidence type="ECO:0000256" key="1">
    <source>
        <dbReference type="ARBA" id="ARBA00023239"/>
    </source>
</evidence>
<organism evidence="3 4">
    <name type="scientific">Paenibacillus macerans</name>
    <name type="common">Bacillus macerans</name>
    <dbReference type="NCBI Taxonomy" id="44252"/>
    <lineage>
        <taxon>Bacteria</taxon>
        <taxon>Bacillati</taxon>
        <taxon>Bacillota</taxon>
        <taxon>Bacilli</taxon>
        <taxon>Bacillales</taxon>
        <taxon>Paenibacillaceae</taxon>
        <taxon>Paenibacillus</taxon>
    </lineage>
</organism>
<protein>
    <recommendedName>
        <fullName evidence="5">Dihydrodipicolinate synthase family protein</fullName>
    </recommendedName>
</protein>
<dbReference type="AlphaFoldDB" id="A0A090YUX4"/>
<evidence type="ECO:0000256" key="2">
    <source>
        <dbReference type="SAM" id="MobiDB-lite"/>
    </source>
</evidence>
<sequence length="400" mass="44160">MEESKQSMLPAHPNRPNHPNQSNQLTQLNQSSQSVLIGYNGPQNLPSLKPEIHQLLHRGTVIPAHPLALDAGRRLDERRQRALTRYYIASGSGGIAVGVHTTQFEIREPGIDLYEPVLRLAAEEVERARLGRPFIKVAGICGPTGQAVREAETAAGLGYDLGLVSNGGLIDLSEAELIRRCEKVSSVIPVFGFYLQPAVGGKRLSYAFWRELAELPGVKAIKIAPFNRYQTLDVVRAVCESSRGDDIALYTGNDDNIVADLLKAYRFRSADGQWTEKKIAGGLLGHWAVWTSKAVELLEEIIALRERGEVPSAEWLSRGVGITDANAAFFDAANGFQGCIPGIHEVLRRQGLLAGNWCLNPDEQLSPGQIEEIERVYRAYPDLNDDEFVLRHLAEWLNEA</sequence>
<dbReference type="RefSeq" id="WP_240534148.1">
    <property type="nucleotide sequence ID" value="NZ_JAKOBR010000041.1"/>
</dbReference>
<evidence type="ECO:0000313" key="3">
    <source>
        <dbReference type="EMBL" id="KFM95905.1"/>
    </source>
</evidence>
<reference evidence="3 4" key="1">
    <citation type="submission" date="2014-04" db="EMBL/GenBank/DDBJ databases">
        <authorList>
            <person name="Bishop-Lilly K.A."/>
            <person name="Broomall S.M."/>
            <person name="Chain P.S."/>
            <person name="Chertkov O."/>
            <person name="Coyne S.R."/>
            <person name="Daligault H.E."/>
            <person name="Davenport K.W."/>
            <person name="Erkkila T."/>
            <person name="Frey K.G."/>
            <person name="Gibbons H.S."/>
            <person name="Gu W."/>
            <person name="Jaissle J."/>
            <person name="Johnson S.L."/>
            <person name="Koroleva G.I."/>
            <person name="Ladner J.T."/>
            <person name="Lo C.-C."/>
            <person name="Minogue T.D."/>
            <person name="Munk C."/>
            <person name="Palacios G.F."/>
            <person name="Redden C.L."/>
            <person name="Rosenzweig C.N."/>
            <person name="Scholz M.B."/>
            <person name="Teshima H."/>
            <person name="Xu Y."/>
        </authorList>
    </citation>
    <scope>NUCLEOTIDE SEQUENCE [LARGE SCALE GENOMIC DNA]</scope>
    <source>
        <strain evidence="3 4">8244</strain>
    </source>
</reference>
<evidence type="ECO:0000313" key="4">
    <source>
        <dbReference type="Proteomes" id="UP000029278"/>
    </source>
</evidence>
<dbReference type="STRING" id="44252.DJ90_2184"/>
<accession>A0A090YUX4</accession>
<dbReference type="PANTHER" id="PTHR12128:SF51">
    <property type="entry name" value="BLL4205 PROTEIN"/>
    <property type="match status" value="1"/>
</dbReference>
<dbReference type="GeneID" id="77007829"/>
<gene>
    <name evidence="3" type="ORF">DJ90_2184</name>
</gene>